<feature type="domain" description="ABC transporter" evidence="6">
    <location>
        <begin position="27"/>
        <end position="259"/>
    </location>
</feature>
<dbReference type="RefSeq" id="WP_192281253.1">
    <property type="nucleotide sequence ID" value="NZ_JACZDF010000007.1"/>
</dbReference>
<evidence type="ECO:0000259" key="6">
    <source>
        <dbReference type="PROSITE" id="PS50893"/>
    </source>
</evidence>
<evidence type="ECO:0000256" key="1">
    <source>
        <dbReference type="ARBA" id="ARBA00005417"/>
    </source>
</evidence>
<dbReference type="InterPro" id="IPR050153">
    <property type="entry name" value="Metal_Ion_Import_ABC"/>
</dbReference>
<dbReference type="PROSITE" id="PS00211">
    <property type="entry name" value="ABC_TRANSPORTER_1"/>
    <property type="match status" value="1"/>
</dbReference>
<dbReference type="PANTHER" id="PTHR42734:SF17">
    <property type="entry name" value="METAL TRANSPORT SYSTEM ATP-BINDING PROTEIN TM_0124-RELATED"/>
    <property type="match status" value="1"/>
</dbReference>
<feature type="region of interest" description="Disordered" evidence="5">
    <location>
        <begin position="1"/>
        <end position="23"/>
    </location>
</feature>
<keyword evidence="8" id="KW-1185">Reference proteome</keyword>
<dbReference type="InterPro" id="IPR003439">
    <property type="entry name" value="ABC_transporter-like_ATP-bd"/>
</dbReference>
<reference evidence="7 8" key="1">
    <citation type="submission" date="2020-09" db="EMBL/GenBank/DDBJ databases">
        <title>Flavimobilis rhizosphaerae sp. nov., isolated from rhizosphere soil of Spartina alterniflora.</title>
        <authorList>
            <person name="Hanqin C."/>
        </authorList>
    </citation>
    <scope>NUCLEOTIDE SEQUENCE [LARGE SCALE GENOMIC DNA]</scope>
    <source>
        <strain evidence="7 8">GY 10621</strain>
    </source>
</reference>
<sequence>MPDTSTTSAAVPSGATAGSGPAATPVLDVRGLTTHLGGQQILGGVDLRIDRGEVVALLGTNGSGKSTLVRTLVRAVPASGGTVNVLGAPLGPRVPWHRIGYVPQRLGAAGGVPATVREIVISGLLGPRTLRKPRDWRARVDAALSEVGLLHRRDQAVSELSGGQQRRVLIARALVRDPELLILDEPVAGVDQPSQEAFARTMTALVARGVTVLVVLHELGELEHLITRTVVLRHGTVVHDGPAPRAARGHDDPDHDHEHAHGDPTLAPPAVVLTDHPFCEAD</sequence>
<keyword evidence="4 7" id="KW-0067">ATP-binding</keyword>
<comment type="caution">
    <text evidence="7">The sequence shown here is derived from an EMBL/GenBank/DDBJ whole genome shotgun (WGS) entry which is preliminary data.</text>
</comment>
<dbReference type="GO" id="GO:0005524">
    <property type="term" value="F:ATP binding"/>
    <property type="evidence" value="ECO:0007669"/>
    <property type="project" value="UniProtKB-KW"/>
</dbReference>
<evidence type="ECO:0000313" key="8">
    <source>
        <dbReference type="Proteomes" id="UP000642107"/>
    </source>
</evidence>
<feature type="compositionally biased region" description="Basic and acidic residues" evidence="5">
    <location>
        <begin position="248"/>
        <end position="262"/>
    </location>
</feature>
<dbReference type="InterPro" id="IPR027417">
    <property type="entry name" value="P-loop_NTPase"/>
</dbReference>
<evidence type="ECO:0000256" key="2">
    <source>
        <dbReference type="ARBA" id="ARBA00022448"/>
    </source>
</evidence>
<dbReference type="PROSITE" id="PS50893">
    <property type="entry name" value="ABC_TRANSPORTER_2"/>
    <property type="match status" value="1"/>
</dbReference>
<dbReference type="SUPFAM" id="SSF52540">
    <property type="entry name" value="P-loop containing nucleoside triphosphate hydrolases"/>
    <property type="match status" value="1"/>
</dbReference>
<keyword evidence="3" id="KW-0547">Nucleotide-binding</keyword>
<dbReference type="Gene3D" id="3.40.50.300">
    <property type="entry name" value="P-loop containing nucleotide triphosphate hydrolases"/>
    <property type="match status" value="1"/>
</dbReference>
<proteinExistence type="inferred from homology"/>
<protein>
    <submittedName>
        <fullName evidence="7">Metal ABC transporter ATP-binding protein</fullName>
    </submittedName>
</protein>
<gene>
    <name evidence="7" type="ORF">IGS67_11665</name>
</gene>
<evidence type="ECO:0000256" key="4">
    <source>
        <dbReference type="ARBA" id="ARBA00022840"/>
    </source>
</evidence>
<comment type="similarity">
    <text evidence="1">Belongs to the ABC transporter superfamily.</text>
</comment>
<evidence type="ECO:0000256" key="3">
    <source>
        <dbReference type="ARBA" id="ARBA00022741"/>
    </source>
</evidence>
<feature type="region of interest" description="Disordered" evidence="5">
    <location>
        <begin position="238"/>
        <end position="270"/>
    </location>
</feature>
<dbReference type="EMBL" id="JACZDF010000007">
    <property type="protein sequence ID" value="MBD9700141.1"/>
    <property type="molecule type" value="Genomic_DNA"/>
</dbReference>
<keyword evidence="2" id="KW-0813">Transport</keyword>
<dbReference type="InterPro" id="IPR003593">
    <property type="entry name" value="AAA+_ATPase"/>
</dbReference>
<dbReference type="PANTHER" id="PTHR42734">
    <property type="entry name" value="METAL TRANSPORT SYSTEM ATP-BINDING PROTEIN TM_0124-RELATED"/>
    <property type="match status" value="1"/>
</dbReference>
<accession>A0ABR9DST1</accession>
<name>A0ABR9DST1_9MICO</name>
<dbReference type="InterPro" id="IPR017871">
    <property type="entry name" value="ABC_transporter-like_CS"/>
</dbReference>
<organism evidence="7 8">
    <name type="scientific">Flavimobilis rhizosphaerae</name>
    <dbReference type="NCBI Taxonomy" id="2775421"/>
    <lineage>
        <taxon>Bacteria</taxon>
        <taxon>Bacillati</taxon>
        <taxon>Actinomycetota</taxon>
        <taxon>Actinomycetes</taxon>
        <taxon>Micrococcales</taxon>
        <taxon>Jonesiaceae</taxon>
        <taxon>Flavimobilis</taxon>
    </lineage>
</organism>
<dbReference type="Pfam" id="PF00005">
    <property type="entry name" value="ABC_tran"/>
    <property type="match status" value="1"/>
</dbReference>
<dbReference type="SMART" id="SM00382">
    <property type="entry name" value="AAA"/>
    <property type="match status" value="1"/>
</dbReference>
<evidence type="ECO:0000256" key="5">
    <source>
        <dbReference type="SAM" id="MobiDB-lite"/>
    </source>
</evidence>
<dbReference type="Proteomes" id="UP000642107">
    <property type="component" value="Unassembled WGS sequence"/>
</dbReference>
<evidence type="ECO:0000313" key="7">
    <source>
        <dbReference type="EMBL" id="MBD9700141.1"/>
    </source>
</evidence>